<sequence length="131" mass="15259">MAGPNRTSELLDIICEKAAMLDAFNSWKIINLSPNIAELKFDITEAEIGPAISDKLKISDFKVKFLYNHDQKKPLFDVYQLEKDSNGKYKNFTIGCWITSRDFEDNEEMKVYLRIMLEHILKYETKSKEKG</sequence>
<evidence type="ECO:0000313" key="1">
    <source>
        <dbReference type="EMBL" id="DAE11491.1"/>
    </source>
</evidence>
<protein>
    <submittedName>
        <fullName evidence="1">Uncharacterized protein</fullName>
    </submittedName>
</protein>
<name>A0A8S5PYB4_9CAUD</name>
<reference evidence="1" key="1">
    <citation type="journal article" date="2021" name="Proc. Natl. Acad. Sci. U.S.A.">
        <title>A Catalog of Tens of Thousands of Viruses from Human Metagenomes Reveals Hidden Associations with Chronic Diseases.</title>
        <authorList>
            <person name="Tisza M.J."/>
            <person name="Buck C.B."/>
        </authorList>
    </citation>
    <scope>NUCLEOTIDE SEQUENCE</scope>
    <source>
        <strain evidence="1">Ctgsk7</strain>
    </source>
</reference>
<accession>A0A8S5PYB4</accession>
<dbReference type="EMBL" id="BK015533">
    <property type="protein sequence ID" value="DAE11491.1"/>
    <property type="molecule type" value="Genomic_DNA"/>
</dbReference>
<proteinExistence type="predicted"/>
<organism evidence="1">
    <name type="scientific">Myoviridae sp. ctgsk7</name>
    <dbReference type="NCBI Taxonomy" id="2825151"/>
    <lineage>
        <taxon>Viruses</taxon>
        <taxon>Duplodnaviria</taxon>
        <taxon>Heunggongvirae</taxon>
        <taxon>Uroviricota</taxon>
        <taxon>Caudoviricetes</taxon>
    </lineage>
</organism>